<proteinExistence type="predicted"/>
<evidence type="ECO:0000313" key="1">
    <source>
        <dbReference type="EMBL" id="KGD79367.1"/>
    </source>
</evidence>
<evidence type="ECO:0000313" key="2">
    <source>
        <dbReference type="Proteomes" id="UP000029577"/>
    </source>
</evidence>
<dbReference type="PROSITE" id="PS51257">
    <property type="entry name" value="PROKAR_LIPOPROTEIN"/>
    <property type="match status" value="1"/>
</dbReference>
<reference evidence="1" key="1">
    <citation type="submission" date="2014-12" db="EMBL/GenBank/DDBJ databases">
        <title>The draft genome of the Tatumella morbirosei type strain, LMG23360T isolated from pineapple rot.</title>
        <authorList>
            <person name="Smits T.H."/>
            <person name="Palmer M."/>
            <person name="Venter S.N."/>
            <person name="Duffy B."/>
            <person name="Steenkamp E.T."/>
            <person name="Chan W.Y."/>
            <person name="Coutinho T.A."/>
            <person name="Coetzee M.P."/>
            <person name="De Maayer P."/>
        </authorList>
    </citation>
    <scope>NUCLEOTIDE SEQUENCE [LARGE SCALE GENOMIC DNA]</scope>
    <source>
        <strain evidence="1">LMG 23360</strain>
    </source>
</reference>
<protein>
    <recommendedName>
        <fullName evidence="3">Lipoprotein</fullName>
    </recommendedName>
</protein>
<name>A0A095TRS9_9GAMM</name>
<dbReference type="AlphaFoldDB" id="A0A095TRS9"/>
<dbReference type="RefSeq" id="WP_038016211.1">
    <property type="nucleotide sequence ID" value="NZ_JPKR02000005.1"/>
</dbReference>
<dbReference type="OrthoDB" id="6566247at2"/>
<comment type="caution">
    <text evidence="1">The sequence shown here is derived from an EMBL/GenBank/DDBJ whole genome shotgun (WGS) entry which is preliminary data.</text>
</comment>
<dbReference type="eggNOG" id="ENOG50337GZ">
    <property type="taxonomic scope" value="Bacteria"/>
</dbReference>
<sequence>MQVSKVCFATLLSLSLILTGCSTQRTIVQRNADHLAWQMADQDFSASLRTQVPDTAKNLTNFLQRFYDEGKKMRAAGVSEDQALAVAALLRERIVQGQLPSNETFAGKTYTSAQSETTKKLVAQTIANTFIDGYNGAQ</sequence>
<dbReference type="EMBL" id="JPKR02000005">
    <property type="protein sequence ID" value="KGD79367.1"/>
    <property type="molecule type" value="Genomic_DNA"/>
</dbReference>
<evidence type="ECO:0008006" key="3">
    <source>
        <dbReference type="Google" id="ProtNLM"/>
    </source>
</evidence>
<accession>A0A095TRS9</accession>
<organism evidence="1 2">
    <name type="scientific">Tatumella morbirosei</name>
    <dbReference type="NCBI Taxonomy" id="642227"/>
    <lineage>
        <taxon>Bacteria</taxon>
        <taxon>Pseudomonadati</taxon>
        <taxon>Pseudomonadota</taxon>
        <taxon>Gammaproteobacteria</taxon>
        <taxon>Enterobacterales</taxon>
        <taxon>Erwiniaceae</taxon>
        <taxon>Tatumella</taxon>
    </lineage>
</organism>
<gene>
    <name evidence="1" type="ORF">HA49_01915</name>
</gene>
<dbReference type="Proteomes" id="UP000029577">
    <property type="component" value="Unassembled WGS sequence"/>
</dbReference>
<dbReference type="NCBIfam" id="NF033828">
    <property type="entry name" value="entry_exc2_fam"/>
    <property type="match status" value="1"/>
</dbReference>
<keyword evidence="2" id="KW-1185">Reference proteome</keyword>